<keyword evidence="3" id="KW-1185">Reference proteome</keyword>
<protein>
    <submittedName>
        <fullName evidence="2">DUF1937 family protein</fullName>
    </submittedName>
</protein>
<comment type="caution">
    <text evidence="2">The sequence shown here is derived from an EMBL/GenBank/DDBJ whole genome shotgun (WGS) entry which is preliminary data.</text>
</comment>
<dbReference type="Gene3D" id="3.40.50.10400">
    <property type="entry name" value="Hypothetical protein PA1492"/>
    <property type="match status" value="1"/>
</dbReference>
<dbReference type="Proteomes" id="UP000680815">
    <property type="component" value="Unassembled WGS sequence"/>
</dbReference>
<evidence type="ECO:0000259" key="1">
    <source>
        <dbReference type="Pfam" id="PF09152"/>
    </source>
</evidence>
<organism evidence="2 3">
    <name type="scientific">Roseomonas nitratireducens</name>
    <dbReference type="NCBI Taxonomy" id="2820810"/>
    <lineage>
        <taxon>Bacteria</taxon>
        <taxon>Pseudomonadati</taxon>
        <taxon>Pseudomonadota</taxon>
        <taxon>Alphaproteobacteria</taxon>
        <taxon>Acetobacterales</taxon>
        <taxon>Roseomonadaceae</taxon>
        <taxon>Roseomonas</taxon>
    </lineage>
</organism>
<dbReference type="EMBL" id="JAGIYZ010000011">
    <property type="protein sequence ID" value="MBP0464833.1"/>
    <property type="molecule type" value="Genomic_DNA"/>
</dbReference>
<dbReference type="InterPro" id="IPR015235">
    <property type="entry name" value="DUF1937"/>
</dbReference>
<gene>
    <name evidence="2" type="ORF">J5Y09_13005</name>
</gene>
<dbReference type="Pfam" id="PF09152">
    <property type="entry name" value="DUF1937"/>
    <property type="match status" value="1"/>
</dbReference>
<proteinExistence type="predicted"/>
<evidence type="ECO:0000313" key="2">
    <source>
        <dbReference type="EMBL" id="MBP0464833.1"/>
    </source>
</evidence>
<evidence type="ECO:0000313" key="3">
    <source>
        <dbReference type="Proteomes" id="UP000680815"/>
    </source>
</evidence>
<name>A0ABS4AVG5_9PROT</name>
<feature type="domain" description="DUF1937" evidence="1">
    <location>
        <begin position="2"/>
        <end position="99"/>
    </location>
</feature>
<dbReference type="RefSeq" id="WP_209352220.1">
    <property type="nucleotide sequence ID" value="NZ_JAGIYZ010000011.1"/>
</dbReference>
<reference evidence="2 3" key="1">
    <citation type="submission" date="2021-03" db="EMBL/GenBank/DDBJ databases">
        <authorList>
            <person name="So Y."/>
        </authorList>
    </citation>
    <scope>NUCLEOTIDE SEQUENCE [LARGE SCALE GENOMIC DNA]</scope>
    <source>
        <strain evidence="2 3">PWR1</strain>
    </source>
</reference>
<accession>A0ABS4AVG5</accession>
<dbReference type="SUPFAM" id="SSF52309">
    <property type="entry name" value="N-(deoxy)ribosyltransferase-like"/>
    <property type="match status" value="1"/>
</dbReference>
<sequence length="108" mass="10926">MVAGPYSSGGADAATRAARAAALNRAALAVFRLGHVPILGVNLALPVIAAAEGDAYEEVMMPLSLALAERCDAILRLPGDSEGADAEVARFAAAGKPVFRAVDDIPPA</sequence>